<organism evidence="1 2">
    <name type="scientific">Elysia crispata</name>
    <name type="common">lettuce slug</name>
    <dbReference type="NCBI Taxonomy" id="231223"/>
    <lineage>
        <taxon>Eukaryota</taxon>
        <taxon>Metazoa</taxon>
        <taxon>Spiralia</taxon>
        <taxon>Lophotrochozoa</taxon>
        <taxon>Mollusca</taxon>
        <taxon>Gastropoda</taxon>
        <taxon>Heterobranchia</taxon>
        <taxon>Euthyneura</taxon>
        <taxon>Panpulmonata</taxon>
        <taxon>Sacoglossa</taxon>
        <taxon>Placobranchoidea</taxon>
        <taxon>Plakobranchidae</taxon>
        <taxon>Elysia</taxon>
    </lineage>
</organism>
<accession>A0AAE1BD66</accession>
<evidence type="ECO:0000313" key="2">
    <source>
        <dbReference type="Proteomes" id="UP001283361"/>
    </source>
</evidence>
<reference evidence="1" key="1">
    <citation type="journal article" date="2023" name="G3 (Bethesda)">
        <title>A reference genome for the long-term kleptoplast-retaining sea slug Elysia crispata morphotype clarki.</title>
        <authorList>
            <person name="Eastman K.E."/>
            <person name="Pendleton A.L."/>
            <person name="Shaikh M.A."/>
            <person name="Suttiyut T."/>
            <person name="Ogas R."/>
            <person name="Tomko P."/>
            <person name="Gavelis G."/>
            <person name="Widhalm J.R."/>
            <person name="Wisecaver J.H."/>
        </authorList>
    </citation>
    <scope>NUCLEOTIDE SEQUENCE</scope>
    <source>
        <strain evidence="1">ECLA1</strain>
    </source>
</reference>
<keyword evidence="2" id="KW-1185">Reference proteome</keyword>
<gene>
    <name evidence="1" type="ORF">RRG08_066213</name>
</gene>
<dbReference type="EMBL" id="JAWDGP010000067">
    <property type="protein sequence ID" value="KAK3803977.1"/>
    <property type="molecule type" value="Genomic_DNA"/>
</dbReference>
<proteinExistence type="predicted"/>
<comment type="caution">
    <text evidence="1">The sequence shown here is derived from an EMBL/GenBank/DDBJ whole genome shotgun (WGS) entry which is preliminary data.</text>
</comment>
<dbReference type="Proteomes" id="UP001283361">
    <property type="component" value="Unassembled WGS sequence"/>
</dbReference>
<name>A0AAE1BD66_9GAST</name>
<dbReference type="AlphaFoldDB" id="A0AAE1BD66"/>
<protein>
    <submittedName>
        <fullName evidence="1">Uncharacterized protein</fullName>
    </submittedName>
</protein>
<sequence length="152" mass="17508">MADKNLGCWETFSRSYKPLRHLRALESPHVTLNRENVSELKSRRDCLHQVSSTSGRSVDEYLEKPLESSVRTVFTDPGFDALRPRLNGHFTSSSLQTLYVLVFTVPLHPRFHRRFTSSSSHLYRLLVCQEPDNIRVLKCIVGTTSGQMLNRF</sequence>
<evidence type="ECO:0000313" key="1">
    <source>
        <dbReference type="EMBL" id="KAK3803977.1"/>
    </source>
</evidence>